<reference evidence="2" key="1">
    <citation type="journal article" date="2019" name="Int. J. Syst. Evol. Microbiol.">
        <title>The Global Catalogue of Microorganisms (GCM) 10K type strain sequencing project: providing services to taxonomists for standard genome sequencing and annotation.</title>
        <authorList>
            <consortium name="The Broad Institute Genomics Platform"/>
            <consortium name="The Broad Institute Genome Sequencing Center for Infectious Disease"/>
            <person name="Wu L."/>
            <person name="Ma J."/>
        </authorList>
    </citation>
    <scope>NUCLEOTIDE SEQUENCE [LARGE SCALE GENOMIC DNA]</scope>
    <source>
        <strain evidence="2">CGMCC 1.12477</strain>
    </source>
</reference>
<gene>
    <name evidence="1" type="ORF">ACFSDE_17410</name>
</gene>
<sequence length="51" mass="5457">MNEAMVPLARANYELSLCAFGGSCDPAATKRVRKLADKAASAVENVRSYIP</sequence>
<accession>A0ABW4TQ90</accession>
<organism evidence="1 2">
    <name type="scientific">Nocardioides aestuarii</name>
    <dbReference type="NCBI Taxonomy" id="252231"/>
    <lineage>
        <taxon>Bacteria</taxon>
        <taxon>Bacillati</taxon>
        <taxon>Actinomycetota</taxon>
        <taxon>Actinomycetes</taxon>
        <taxon>Propionibacteriales</taxon>
        <taxon>Nocardioidaceae</taxon>
        <taxon>Nocardioides</taxon>
    </lineage>
</organism>
<dbReference type="RefSeq" id="WP_343920777.1">
    <property type="nucleotide sequence ID" value="NZ_BAAAJT010000002.1"/>
</dbReference>
<evidence type="ECO:0000313" key="1">
    <source>
        <dbReference type="EMBL" id="MFD1948583.1"/>
    </source>
</evidence>
<proteinExistence type="predicted"/>
<dbReference type="EMBL" id="JBHUGD010000003">
    <property type="protein sequence ID" value="MFD1948583.1"/>
    <property type="molecule type" value="Genomic_DNA"/>
</dbReference>
<protein>
    <submittedName>
        <fullName evidence="1">Uncharacterized protein</fullName>
    </submittedName>
</protein>
<keyword evidence="2" id="KW-1185">Reference proteome</keyword>
<evidence type="ECO:0000313" key="2">
    <source>
        <dbReference type="Proteomes" id="UP001597351"/>
    </source>
</evidence>
<dbReference type="Proteomes" id="UP001597351">
    <property type="component" value="Unassembled WGS sequence"/>
</dbReference>
<name>A0ABW4TQ90_9ACTN</name>
<comment type="caution">
    <text evidence="1">The sequence shown here is derived from an EMBL/GenBank/DDBJ whole genome shotgun (WGS) entry which is preliminary data.</text>
</comment>